<dbReference type="Proteomes" id="UP000887561">
    <property type="component" value="Unplaced"/>
</dbReference>
<evidence type="ECO:0000256" key="2">
    <source>
        <dbReference type="ARBA" id="ARBA00012757"/>
    </source>
</evidence>
<evidence type="ECO:0000313" key="8">
    <source>
        <dbReference type="WBParaSite" id="scaffold5017_cov219.g8958"/>
    </source>
</evidence>
<dbReference type="InterPro" id="IPR001661">
    <property type="entry name" value="Glyco_hydro_37"/>
</dbReference>
<proteinExistence type="inferred from homology"/>
<name>A0A915MPV7_MELJA</name>
<dbReference type="SUPFAM" id="SSF48208">
    <property type="entry name" value="Six-hairpin glycosidases"/>
    <property type="match status" value="1"/>
</dbReference>
<dbReference type="Pfam" id="PF01204">
    <property type="entry name" value="Trehalase"/>
    <property type="match status" value="1"/>
</dbReference>
<keyword evidence="7" id="KW-1185">Reference proteome</keyword>
<dbReference type="InterPro" id="IPR008928">
    <property type="entry name" value="6-hairpin_glycosidase_sf"/>
</dbReference>
<dbReference type="PANTHER" id="PTHR23403:SF3">
    <property type="entry name" value="TREHALASE"/>
    <property type="match status" value="1"/>
</dbReference>
<keyword evidence="4 6" id="KW-0378">Hydrolase</keyword>
<sequence length="300" mass="34467">MFQYKTKTNCPRSENFLEDYQLGIQSKKPLFFWSSTASACESGIDFSSRWYNWKNNTENGGRGGVGSEMSRVRTSTNKVLPVDLNVFIAMNYWTLANLSKEIGQNEKAKYYQEMAQNLTDSIHQVLYSKEDGVWYDLDLVEKKLRNKFYPSNIYPLLLENRPNDVCDRIVNYLYKSGALEFKGGIPSSMEHNSSEQWDFPNGWAPQQHLFVVSLLNCKNNPKAKNIANKIVNGFLTTTFNGFFNPKKGKPAQMWEKYDVRFGDGQTGFGGEYPPQSGFGWSNGVVLEFIRIDWTEKANLY</sequence>
<dbReference type="WBParaSite" id="scaffold5017_cov219.g8958">
    <property type="protein sequence ID" value="scaffold5017_cov219.g8958"/>
    <property type="gene ID" value="scaffold5017_cov219.g8958"/>
</dbReference>
<evidence type="ECO:0000256" key="6">
    <source>
        <dbReference type="RuleBase" id="RU361180"/>
    </source>
</evidence>
<accession>A0A915MPV7</accession>
<evidence type="ECO:0000256" key="4">
    <source>
        <dbReference type="ARBA" id="ARBA00022801"/>
    </source>
</evidence>
<dbReference type="InterPro" id="IPR018232">
    <property type="entry name" value="Glyco_hydro_37_CS"/>
</dbReference>
<dbReference type="EC" id="3.2.1.28" evidence="2 6"/>
<dbReference type="GO" id="GO:0004555">
    <property type="term" value="F:alpha,alpha-trehalase activity"/>
    <property type="evidence" value="ECO:0007669"/>
    <property type="project" value="UniProtKB-EC"/>
</dbReference>
<evidence type="ECO:0000313" key="7">
    <source>
        <dbReference type="Proteomes" id="UP000887561"/>
    </source>
</evidence>
<dbReference type="GO" id="GO:0005993">
    <property type="term" value="P:trehalose catabolic process"/>
    <property type="evidence" value="ECO:0007669"/>
    <property type="project" value="TreeGrafter"/>
</dbReference>
<protein>
    <recommendedName>
        <fullName evidence="3 6">Trehalase</fullName>
        <ecNumber evidence="2 6">3.2.1.28</ecNumber>
    </recommendedName>
    <alternativeName>
        <fullName evidence="6">Alpha-trehalose glucohydrolase</fullName>
    </alternativeName>
</protein>
<dbReference type="PROSITE" id="PS00928">
    <property type="entry name" value="TREHALASE_2"/>
    <property type="match status" value="1"/>
</dbReference>
<comment type="similarity">
    <text evidence="1 6">Belongs to the glycosyl hydrolase 37 family.</text>
</comment>
<organism evidence="7 8">
    <name type="scientific">Meloidogyne javanica</name>
    <name type="common">Root-knot nematode worm</name>
    <dbReference type="NCBI Taxonomy" id="6303"/>
    <lineage>
        <taxon>Eukaryota</taxon>
        <taxon>Metazoa</taxon>
        <taxon>Ecdysozoa</taxon>
        <taxon>Nematoda</taxon>
        <taxon>Chromadorea</taxon>
        <taxon>Rhabditida</taxon>
        <taxon>Tylenchina</taxon>
        <taxon>Tylenchomorpha</taxon>
        <taxon>Tylenchoidea</taxon>
        <taxon>Meloidogynidae</taxon>
        <taxon>Meloidogyninae</taxon>
        <taxon>Meloidogyne</taxon>
        <taxon>Meloidogyne incognita group</taxon>
    </lineage>
</organism>
<comment type="catalytic activity">
    <reaction evidence="6">
        <text>alpha,alpha-trehalose + H2O = alpha-D-glucose + beta-D-glucose</text>
        <dbReference type="Rhea" id="RHEA:32675"/>
        <dbReference type="ChEBI" id="CHEBI:15377"/>
        <dbReference type="ChEBI" id="CHEBI:15903"/>
        <dbReference type="ChEBI" id="CHEBI:16551"/>
        <dbReference type="ChEBI" id="CHEBI:17925"/>
        <dbReference type="EC" id="3.2.1.28"/>
    </reaction>
</comment>
<dbReference type="PANTHER" id="PTHR23403">
    <property type="entry name" value="TREHALASE"/>
    <property type="match status" value="1"/>
</dbReference>
<dbReference type="AlphaFoldDB" id="A0A915MPV7"/>
<keyword evidence="5 6" id="KW-0326">Glycosidase</keyword>
<dbReference type="InterPro" id="IPR012341">
    <property type="entry name" value="6hp_glycosidase-like_sf"/>
</dbReference>
<evidence type="ECO:0000256" key="1">
    <source>
        <dbReference type="ARBA" id="ARBA00005615"/>
    </source>
</evidence>
<evidence type="ECO:0000256" key="3">
    <source>
        <dbReference type="ARBA" id="ARBA00019905"/>
    </source>
</evidence>
<reference evidence="8" key="1">
    <citation type="submission" date="2022-11" db="UniProtKB">
        <authorList>
            <consortium name="WormBaseParasite"/>
        </authorList>
    </citation>
    <scope>IDENTIFICATION</scope>
</reference>
<dbReference type="Gene3D" id="1.50.10.10">
    <property type="match status" value="1"/>
</dbReference>
<dbReference type="PRINTS" id="PR00744">
    <property type="entry name" value="GLHYDRLASE37"/>
</dbReference>
<evidence type="ECO:0000256" key="5">
    <source>
        <dbReference type="ARBA" id="ARBA00023295"/>
    </source>
</evidence>